<dbReference type="Proteomes" id="UP001227268">
    <property type="component" value="Unassembled WGS sequence"/>
</dbReference>
<comment type="caution">
    <text evidence="1">The sequence shown here is derived from an EMBL/GenBank/DDBJ whole genome shotgun (WGS) entry which is preliminary data.</text>
</comment>
<evidence type="ECO:0000313" key="2">
    <source>
        <dbReference type="Proteomes" id="UP001227268"/>
    </source>
</evidence>
<organism evidence="1 2">
    <name type="scientific">Naganishia friedmannii</name>
    <dbReference type="NCBI Taxonomy" id="89922"/>
    <lineage>
        <taxon>Eukaryota</taxon>
        <taxon>Fungi</taxon>
        <taxon>Dikarya</taxon>
        <taxon>Basidiomycota</taxon>
        <taxon>Agaricomycotina</taxon>
        <taxon>Tremellomycetes</taxon>
        <taxon>Filobasidiales</taxon>
        <taxon>Filobasidiaceae</taxon>
        <taxon>Naganishia</taxon>
    </lineage>
</organism>
<dbReference type="EMBL" id="JASBWT010000026">
    <property type="protein sequence ID" value="KAJ9094245.1"/>
    <property type="molecule type" value="Genomic_DNA"/>
</dbReference>
<gene>
    <name evidence="1" type="ORF">QFC21_006071</name>
</gene>
<accession>A0ACC2V5Q5</accession>
<protein>
    <submittedName>
        <fullName evidence="1">Uncharacterized protein</fullName>
    </submittedName>
</protein>
<evidence type="ECO:0000313" key="1">
    <source>
        <dbReference type="EMBL" id="KAJ9094245.1"/>
    </source>
</evidence>
<sequence length="365" mass="40972">MTVNCSSRTVPELENINHTSRNESQPKNDEKREEMLGPSSPGTKSQPHNIRLLTESSALTLSERKVEQLEKENSRLKTSIQELVTERVYVGSTLFVSTVVQGDPILPLEILYLIGQFVVGDNNYRSLANYSLACRVVRQELRPVLFETVVYERADEVSGVRDDIKEGKLFKDTKYLIVSESCGWDEHDFPNLVVVLTLDHTGFATDQHQRQSVANIRILKPVHIATLYEILRIPLSWSSLNGRFRSHGLVRGLRGITIDALQSVHGDEQLRGEPTSSAKFGDIDTTFVLKHQHSSQELRKTITQLLSLVIFVATSRSGVDDEPAAEEDRNTPRLHFRVKEGGGAVARLVNEIDSIPRSDTLHGEI</sequence>
<reference evidence="1" key="1">
    <citation type="submission" date="2023-04" db="EMBL/GenBank/DDBJ databases">
        <title>Draft Genome sequencing of Naganishia species isolated from polar environments using Oxford Nanopore Technology.</title>
        <authorList>
            <person name="Leo P."/>
            <person name="Venkateswaran K."/>
        </authorList>
    </citation>
    <scope>NUCLEOTIDE SEQUENCE</scope>
    <source>
        <strain evidence="1">MNA-CCFEE 5423</strain>
    </source>
</reference>
<keyword evidence="2" id="KW-1185">Reference proteome</keyword>
<name>A0ACC2V5Q5_9TREE</name>
<proteinExistence type="predicted"/>